<dbReference type="Proteomes" id="UP001165082">
    <property type="component" value="Unassembled WGS sequence"/>
</dbReference>
<name>A0A9W7EGS1_9STRA</name>
<dbReference type="OrthoDB" id="10251809at2759"/>
<evidence type="ECO:0000313" key="3">
    <source>
        <dbReference type="Proteomes" id="UP001165082"/>
    </source>
</evidence>
<keyword evidence="3" id="KW-1185">Reference proteome</keyword>
<dbReference type="SUPFAM" id="SSF54695">
    <property type="entry name" value="POZ domain"/>
    <property type="match status" value="1"/>
</dbReference>
<dbReference type="InterPro" id="IPR000210">
    <property type="entry name" value="BTB/POZ_dom"/>
</dbReference>
<sequence>MSHEGSSDVVFSVGPSGRLVRCNRGILKARSSYFRQMFNSGMMESAGGTPSRPVVIGDVSYGVFLAILEYLYTGTVKDGVGGDDIVEVLIVSERYMLDGLKVICEDAIRRFIDVSSVSGLLITSVRHNALVLKKISLDFVLDNFEDVKRTEGFRDLVKEPELLMEILMKTTSGCGLEETYASHFNVTVGCDFLACLEHCGGGGGCRCFLVDRPLTVTMDRARTSMGVWRKARFATGLAFDLITSPFQKRKVAKFLREILEGDGDLLTKELGKLKGSQPGIYETVVLERDRWLGWKVCQAVDGVARLEGGRGGGDD</sequence>
<comment type="caution">
    <text evidence="2">The sequence shown here is derived from an EMBL/GenBank/DDBJ whole genome shotgun (WGS) entry which is preliminary data.</text>
</comment>
<accession>A0A9W7EGS1</accession>
<dbReference type="PANTHER" id="PTHR24413">
    <property type="entry name" value="SPECKLE-TYPE POZ PROTEIN"/>
    <property type="match status" value="1"/>
</dbReference>
<dbReference type="EMBL" id="BRXZ01001725">
    <property type="protein sequence ID" value="GMH77390.1"/>
    <property type="molecule type" value="Genomic_DNA"/>
</dbReference>
<dbReference type="SMART" id="SM00225">
    <property type="entry name" value="BTB"/>
    <property type="match status" value="1"/>
</dbReference>
<protein>
    <recommendedName>
        <fullName evidence="1">BTB domain-containing protein</fullName>
    </recommendedName>
</protein>
<gene>
    <name evidence="2" type="ORF">TrRE_jg12551</name>
</gene>
<dbReference type="Pfam" id="PF00651">
    <property type="entry name" value="BTB"/>
    <property type="match status" value="1"/>
</dbReference>
<dbReference type="AlphaFoldDB" id="A0A9W7EGS1"/>
<feature type="domain" description="BTB" evidence="1">
    <location>
        <begin position="7"/>
        <end position="76"/>
    </location>
</feature>
<dbReference type="PROSITE" id="PS50097">
    <property type="entry name" value="BTB"/>
    <property type="match status" value="1"/>
</dbReference>
<dbReference type="InterPro" id="IPR011333">
    <property type="entry name" value="SKP1/BTB/POZ_sf"/>
</dbReference>
<organism evidence="2 3">
    <name type="scientific">Triparma retinervis</name>
    <dbReference type="NCBI Taxonomy" id="2557542"/>
    <lineage>
        <taxon>Eukaryota</taxon>
        <taxon>Sar</taxon>
        <taxon>Stramenopiles</taxon>
        <taxon>Ochrophyta</taxon>
        <taxon>Bolidophyceae</taxon>
        <taxon>Parmales</taxon>
        <taxon>Triparmaceae</taxon>
        <taxon>Triparma</taxon>
    </lineage>
</organism>
<dbReference type="Gene3D" id="1.25.40.420">
    <property type="match status" value="1"/>
</dbReference>
<dbReference type="Gene3D" id="3.30.710.10">
    <property type="entry name" value="Potassium Channel Kv1.1, Chain A"/>
    <property type="match status" value="1"/>
</dbReference>
<feature type="non-terminal residue" evidence="2">
    <location>
        <position position="1"/>
    </location>
</feature>
<evidence type="ECO:0000313" key="2">
    <source>
        <dbReference type="EMBL" id="GMH77390.1"/>
    </source>
</evidence>
<reference evidence="2" key="1">
    <citation type="submission" date="2022-07" db="EMBL/GenBank/DDBJ databases">
        <title>Genome analysis of Parmales, a sister group of diatoms, reveals the evolutionary specialization of diatoms from phago-mixotrophs to photoautotrophs.</title>
        <authorList>
            <person name="Ban H."/>
            <person name="Sato S."/>
            <person name="Yoshikawa S."/>
            <person name="Kazumasa Y."/>
            <person name="Nakamura Y."/>
            <person name="Ichinomiya M."/>
            <person name="Saitoh K."/>
            <person name="Sato N."/>
            <person name="Blanc-Mathieu R."/>
            <person name="Endo H."/>
            <person name="Kuwata A."/>
            <person name="Ogata H."/>
        </authorList>
    </citation>
    <scope>NUCLEOTIDE SEQUENCE</scope>
</reference>
<proteinExistence type="predicted"/>
<evidence type="ECO:0000259" key="1">
    <source>
        <dbReference type="PROSITE" id="PS50097"/>
    </source>
</evidence>